<name>A0A1R2B8F2_9CILI</name>
<proteinExistence type="inferred from homology"/>
<dbReference type="PANTHER" id="PTHR12103:SF38">
    <property type="entry name" value="5'-NUCLEOTIDASE DOMAIN-CONTAINING PROTEIN 1"/>
    <property type="match status" value="1"/>
</dbReference>
<dbReference type="InterPro" id="IPR023214">
    <property type="entry name" value="HAD_sf"/>
</dbReference>
<dbReference type="GO" id="GO:0046872">
    <property type="term" value="F:metal ion binding"/>
    <property type="evidence" value="ECO:0007669"/>
    <property type="project" value="UniProtKB-KW"/>
</dbReference>
<evidence type="ECO:0000256" key="3">
    <source>
        <dbReference type="ARBA" id="ARBA00022801"/>
    </source>
</evidence>
<keyword evidence="4" id="KW-0460">Magnesium</keyword>
<dbReference type="AlphaFoldDB" id="A0A1R2B8F2"/>
<gene>
    <name evidence="5" type="ORF">SteCoe_28491</name>
</gene>
<organism evidence="5 6">
    <name type="scientific">Stentor coeruleus</name>
    <dbReference type="NCBI Taxonomy" id="5963"/>
    <lineage>
        <taxon>Eukaryota</taxon>
        <taxon>Sar</taxon>
        <taxon>Alveolata</taxon>
        <taxon>Ciliophora</taxon>
        <taxon>Postciliodesmatophora</taxon>
        <taxon>Heterotrichea</taxon>
        <taxon>Heterotrichida</taxon>
        <taxon>Stentoridae</taxon>
        <taxon>Stentor</taxon>
    </lineage>
</organism>
<dbReference type="Proteomes" id="UP000187209">
    <property type="component" value="Unassembled WGS sequence"/>
</dbReference>
<evidence type="ECO:0000256" key="2">
    <source>
        <dbReference type="ARBA" id="ARBA00022723"/>
    </source>
</evidence>
<accession>A0A1R2B8F2</accession>
<dbReference type="InterPro" id="IPR008380">
    <property type="entry name" value="HAD-SF_hydro_IG_5-nucl"/>
</dbReference>
<keyword evidence="3" id="KW-0378">Hydrolase</keyword>
<dbReference type="Pfam" id="PF05761">
    <property type="entry name" value="5_nucleotid"/>
    <property type="match status" value="1"/>
</dbReference>
<dbReference type="EMBL" id="MPUH01000860">
    <property type="protein sequence ID" value="OMJ72955.1"/>
    <property type="molecule type" value="Genomic_DNA"/>
</dbReference>
<evidence type="ECO:0000256" key="1">
    <source>
        <dbReference type="ARBA" id="ARBA00009589"/>
    </source>
</evidence>
<dbReference type="OrthoDB" id="311884at2759"/>
<protein>
    <submittedName>
        <fullName evidence="5">Uncharacterized protein</fullName>
    </submittedName>
</protein>
<reference evidence="5 6" key="1">
    <citation type="submission" date="2016-11" db="EMBL/GenBank/DDBJ databases">
        <title>The macronuclear genome of Stentor coeruleus: a giant cell with tiny introns.</title>
        <authorList>
            <person name="Slabodnick M."/>
            <person name="Ruby J.G."/>
            <person name="Reiff S.B."/>
            <person name="Swart E.C."/>
            <person name="Gosai S."/>
            <person name="Prabakaran S."/>
            <person name="Witkowska E."/>
            <person name="Larue G.E."/>
            <person name="Fisher S."/>
            <person name="Freeman R.M."/>
            <person name="Gunawardena J."/>
            <person name="Chu W."/>
            <person name="Stover N.A."/>
            <person name="Gregory B.D."/>
            <person name="Nowacki M."/>
            <person name="Derisi J."/>
            <person name="Roy S.W."/>
            <person name="Marshall W.F."/>
            <person name="Sood P."/>
        </authorList>
    </citation>
    <scope>NUCLEOTIDE SEQUENCE [LARGE SCALE GENOMIC DNA]</scope>
    <source>
        <strain evidence="5">WM001</strain>
    </source>
</reference>
<dbReference type="InterPro" id="IPR036412">
    <property type="entry name" value="HAD-like_sf"/>
</dbReference>
<evidence type="ECO:0000313" key="6">
    <source>
        <dbReference type="Proteomes" id="UP000187209"/>
    </source>
</evidence>
<keyword evidence="6" id="KW-1185">Reference proteome</keyword>
<dbReference type="Gene3D" id="3.40.50.1000">
    <property type="entry name" value="HAD superfamily/HAD-like"/>
    <property type="match status" value="1"/>
</dbReference>
<comment type="caution">
    <text evidence="5">The sequence shown here is derived from an EMBL/GenBank/DDBJ whole genome shotgun (WGS) entry which is preliminary data.</text>
</comment>
<dbReference type="SUPFAM" id="SSF56784">
    <property type="entry name" value="HAD-like"/>
    <property type="match status" value="1"/>
</dbReference>
<keyword evidence="2" id="KW-0479">Metal-binding</keyword>
<comment type="similarity">
    <text evidence="1">Belongs to the 5'(3')-deoxyribonucleotidase family.</text>
</comment>
<evidence type="ECO:0000313" key="5">
    <source>
        <dbReference type="EMBL" id="OMJ72955.1"/>
    </source>
</evidence>
<dbReference type="GO" id="GO:0008253">
    <property type="term" value="F:5'-nucleotidase activity"/>
    <property type="evidence" value="ECO:0007669"/>
    <property type="project" value="TreeGrafter"/>
</dbReference>
<dbReference type="PANTHER" id="PTHR12103">
    <property type="entry name" value="5'-NUCLEOTIDASE DOMAIN-CONTAINING"/>
    <property type="match status" value="1"/>
</dbReference>
<evidence type="ECO:0000256" key="4">
    <source>
        <dbReference type="ARBA" id="ARBA00022842"/>
    </source>
</evidence>
<sequence length="383" mass="44148">MSIQDADVICFDADNTLIKYTCTDFPRLQYESLSRCLIKNGAPEELLTLVDAAHVNSFGCSGLIADFNTGCLLKLDKNCRILCAYHGLDKVDNLETFYGNPPIYQFSDIDKYYVPGLRWAYHTHFAIGGSVVWQACVELMKRGKYNLNSYVELSEALKKAVYANYLDDDRTGSEYYTEFYKNPHLYLTKVSDQFKEKLEILRSKGKKLVVVTNSNHEYTNFIFEYCYGAEWHNLFDAYVFTAGKPEFFYHENEMEVLSHLNLDGDAYKKGSSKHLKDTIGGHKYVFIGDHYIGDVQGPKKVLWSTIALIEEIYYEKSITSACNPLDIENAPYNKPEGDILNYYPLWGSHFKTEETRTFWWDFILNHADIVLSNINAVFDLFDS</sequence>